<evidence type="ECO:0000256" key="1">
    <source>
        <dbReference type="ARBA" id="ARBA00005417"/>
    </source>
</evidence>
<dbReference type="Pfam" id="PF00005">
    <property type="entry name" value="ABC_tran"/>
    <property type="match status" value="1"/>
</dbReference>
<evidence type="ECO:0000256" key="3">
    <source>
        <dbReference type="ARBA" id="ARBA00022741"/>
    </source>
</evidence>
<organism evidence="6 7">
    <name type="scientific">Parafilimonas terrae</name>
    <dbReference type="NCBI Taxonomy" id="1465490"/>
    <lineage>
        <taxon>Bacteria</taxon>
        <taxon>Pseudomonadati</taxon>
        <taxon>Bacteroidota</taxon>
        <taxon>Chitinophagia</taxon>
        <taxon>Chitinophagales</taxon>
        <taxon>Chitinophagaceae</taxon>
        <taxon>Parafilimonas</taxon>
    </lineage>
</organism>
<proteinExistence type="inferred from homology"/>
<dbReference type="GO" id="GO:0016887">
    <property type="term" value="F:ATP hydrolysis activity"/>
    <property type="evidence" value="ECO:0007669"/>
    <property type="project" value="InterPro"/>
</dbReference>
<reference evidence="6 7" key="1">
    <citation type="submission" date="2016-10" db="EMBL/GenBank/DDBJ databases">
        <authorList>
            <person name="de Groot N.N."/>
        </authorList>
    </citation>
    <scope>NUCLEOTIDE SEQUENCE [LARGE SCALE GENOMIC DNA]</scope>
    <source>
        <strain evidence="6 7">DSM 28286</strain>
    </source>
</reference>
<dbReference type="Proteomes" id="UP000199031">
    <property type="component" value="Unassembled WGS sequence"/>
</dbReference>
<dbReference type="AlphaFoldDB" id="A0A1I5VWM8"/>
<dbReference type="OrthoDB" id="9785229at2"/>
<dbReference type="RefSeq" id="WP_090658096.1">
    <property type="nucleotide sequence ID" value="NZ_FOXQ01000005.1"/>
</dbReference>
<dbReference type="PANTHER" id="PTHR46743:SF2">
    <property type="entry name" value="TEICHOIC ACIDS EXPORT ATP-BINDING PROTEIN TAGH"/>
    <property type="match status" value="1"/>
</dbReference>
<feature type="domain" description="ABC transporter" evidence="5">
    <location>
        <begin position="38"/>
        <end position="259"/>
    </location>
</feature>
<dbReference type="InterPro" id="IPR015860">
    <property type="entry name" value="ABC_transpr_TagH-like"/>
</dbReference>
<dbReference type="PROSITE" id="PS50893">
    <property type="entry name" value="ABC_TRANSPORTER_2"/>
    <property type="match status" value="1"/>
</dbReference>
<evidence type="ECO:0000259" key="5">
    <source>
        <dbReference type="PROSITE" id="PS50893"/>
    </source>
</evidence>
<dbReference type="InterPro" id="IPR003439">
    <property type="entry name" value="ABC_transporter-like_ATP-bd"/>
</dbReference>
<keyword evidence="3" id="KW-0547">Nucleotide-binding</keyword>
<evidence type="ECO:0000313" key="7">
    <source>
        <dbReference type="Proteomes" id="UP000199031"/>
    </source>
</evidence>
<dbReference type="InterPro" id="IPR029439">
    <property type="entry name" value="Wzt_C"/>
</dbReference>
<dbReference type="CDD" id="cd10147">
    <property type="entry name" value="Wzt_C-like"/>
    <property type="match status" value="1"/>
</dbReference>
<dbReference type="Gene3D" id="3.40.50.300">
    <property type="entry name" value="P-loop containing nucleotide triphosphate hydrolases"/>
    <property type="match status" value="1"/>
</dbReference>
<dbReference type="EMBL" id="FOXQ01000005">
    <property type="protein sequence ID" value="SFQ11889.1"/>
    <property type="molecule type" value="Genomic_DNA"/>
</dbReference>
<dbReference type="PANTHER" id="PTHR46743">
    <property type="entry name" value="TEICHOIC ACIDS EXPORT ATP-BINDING PROTEIN TAGH"/>
    <property type="match status" value="1"/>
</dbReference>
<dbReference type="GO" id="GO:0140359">
    <property type="term" value="F:ABC-type transporter activity"/>
    <property type="evidence" value="ECO:0007669"/>
    <property type="project" value="InterPro"/>
</dbReference>
<dbReference type="InterPro" id="IPR003593">
    <property type="entry name" value="AAA+_ATPase"/>
</dbReference>
<dbReference type="SMART" id="SM00382">
    <property type="entry name" value="AAA"/>
    <property type="match status" value="1"/>
</dbReference>
<evidence type="ECO:0000313" key="6">
    <source>
        <dbReference type="EMBL" id="SFQ11889.1"/>
    </source>
</evidence>
<evidence type="ECO:0000256" key="2">
    <source>
        <dbReference type="ARBA" id="ARBA00022448"/>
    </source>
</evidence>
<dbReference type="SUPFAM" id="SSF52540">
    <property type="entry name" value="P-loop containing nucleoside triphosphate hydrolases"/>
    <property type="match status" value="1"/>
</dbReference>
<dbReference type="CDD" id="cd03220">
    <property type="entry name" value="ABC_KpsT_Wzt"/>
    <property type="match status" value="1"/>
</dbReference>
<dbReference type="InterPro" id="IPR027417">
    <property type="entry name" value="P-loop_NTPase"/>
</dbReference>
<keyword evidence="4 6" id="KW-0067">ATP-binding</keyword>
<comment type="similarity">
    <text evidence="1">Belongs to the ABC transporter superfamily.</text>
</comment>
<dbReference type="InterPro" id="IPR050683">
    <property type="entry name" value="Bact_Polysacc_Export_ATP-bd"/>
</dbReference>
<dbReference type="STRING" id="1465490.SAMN05444277_105233"/>
<gene>
    <name evidence="6" type="ORF">SAMN05444277_105233</name>
</gene>
<keyword evidence="7" id="KW-1185">Reference proteome</keyword>
<protein>
    <submittedName>
        <fullName evidence="6">Lipopolysaccharide transport system ATP-binding protein</fullName>
    </submittedName>
</protein>
<name>A0A1I5VWM8_9BACT</name>
<dbReference type="GO" id="GO:0016020">
    <property type="term" value="C:membrane"/>
    <property type="evidence" value="ECO:0007669"/>
    <property type="project" value="InterPro"/>
</dbReference>
<keyword evidence="2" id="KW-0813">Transport</keyword>
<accession>A0A1I5VWM8</accession>
<sequence length="415" mass="47066">MSALMIKAEHVSKYYRLGKLGSGRLREDLANWIKRRPAVSNEINEHSKQEIWALRNVNFEVQRGEVLGFIGNNGAGKSTLLKIISRITLPTSGCVYGNGRIASLLEIGTGFHIELTGRENIYLNGNILGMNKKEITSRLDEIIDFSGIERFIDTPVKRYSSGMYMRLAFAVAAHLDPEILIVDEVLAVGDAEFQRKCLGKMKEVSSQQGKTVLFVSHNMQALKNLCHRCITLQQGEIIDEGKPEIVIGNYLKKQQNNFTYQSYEAPESAPGNDYIRIKKAALTADYIDGFDIVDIRTPLHIHFEFWYKDIDPGSLIVGVHLFTFSGECIFDICSEPKKYNNGLYEVDCNIPGNFLNDGNYYISVVFVKNTTQRLFYFEACLSFEVQDYRSDTAWFGKWIGYVRPSFPVIVKAKPE</sequence>
<dbReference type="GO" id="GO:0005524">
    <property type="term" value="F:ATP binding"/>
    <property type="evidence" value="ECO:0007669"/>
    <property type="project" value="UniProtKB-KW"/>
</dbReference>
<evidence type="ECO:0000256" key="4">
    <source>
        <dbReference type="ARBA" id="ARBA00022840"/>
    </source>
</evidence>